<feature type="domain" description="ABC transmembrane type-1" evidence="5">
    <location>
        <begin position="10"/>
        <end position="92"/>
    </location>
</feature>
<dbReference type="PANTHER" id="PTHR11384:SF56">
    <property type="entry name" value="ABC TRANSPORTER D FAMILY MEMBER 1"/>
    <property type="match status" value="1"/>
</dbReference>
<dbReference type="InterPro" id="IPR011527">
    <property type="entry name" value="ABC1_TM_dom"/>
</dbReference>
<dbReference type="OrthoDB" id="422637at2759"/>
<dbReference type="PANTHER" id="PTHR11384">
    <property type="entry name" value="ATP-BINDING CASSETTE, SUB-FAMILY D MEMBER"/>
    <property type="match status" value="1"/>
</dbReference>
<dbReference type="GO" id="GO:0015910">
    <property type="term" value="P:long-chain fatty acid import into peroxisome"/>
    <property type="evidence" value="ECO:0007669"/>
    <property type="project" value="TreeGrafter"/>
</dbReference>
<gene>
    <name evidence="6" type="ORF">C2845_PM07G29050</name>
</gene>
<protein>
    <recommendedName>
        <fullName evidence="5">ABC transmembrane type-1 domain-containing protein</fullName>
    </recommendedName>
</protein>
<dbReference type="GO" id="GO:0005778">
    <property type="term" value="C:peroxisomal membrane"/>
    <property type="evidence" value="ECO:0007669"/>
    <property type="project" value="TreeGrafter"/>
</dbReference>
<evidence type="ECO:0000256" key="2">
    <source>
        <dbReference type="ARBA" id="ARBA00022692"/>
    </source>
</evidence>
<dbReference type="Pfam" id="PF06472">
    <property type="entry name" value="ABC_membrane_2"/>
    <property type="match status" value="2"/>
</dbReference>
<keyword evidence="3" id="KW-1133">Transmembrane helix</keyword>
<dbReference type="GO" id="GO:0042760">
    <property type="term" value="P:very long-chain fatty acid catabolic process"/>
    <property type="evidence" value="ECO:0007669"/>
    <property type="project" value="TreeGrafter"/>
</dbReference>
<feature type="domain" description="ABC transmembrane type-1" evidence="5">
    <location>
        <begin position="93"/>
        <end position="187"/>
    </location>
</feature>
<dbReference type="EMBL" id="PQIB02000004">
    <property type="protein sequence ID" value="RLN24499.1"/>
    <property type="molecule type" value="Genomic_DNA"/>
</dbReference>
<dbReference type="GO" id="GO:0006635">
    <property type="term" value="P:fatty acid beta-oxidation"/>
    <property type="evidence" value="ECO:0007669"/>
    <property type="project" value="TreeGrafter"/>
</dbReference>
<dbReference type="GO" id="GO:0005324">
    <property type="term" value="F:long-chain fatty acid transmembrane transporter activity"/>
    <property type="evidence" value="ECO:0007669"/>
    <property type="project" value="TreeGrafter"/>
</dbReference>
<dbReference type="Proteomes" id="UP000275267">
    <property type="component" value="Unassembled WGS sequence"/>
</dbReference>
<name>A0A3L6SP85_PANMI</name>
<keyword evidence="7" id="KW-1185">Reference proteome</keyword>
<evidence type="ECO:0000313" key="7">
    <source>
        <dbReference type="Proteomes" id="UP000275267"/>
    </source>
</evidence>
<dbReference type="InterPro" id="IPR050835">
    <property type="entry name" value="ABC_transporter_sub-D"/>
</dbReference>
<dbReference type="GO" id="GO:0005524">
    <property type="term" value="F:ATP binding"/>
    <property type="evidence" value="ECO:0007669"/>
    <property type="project" value="InterPro"/>
</dbReference>
<organism evidence="6 7">
    <name type="scientific">Panicum miliaceum</name>
    <name type="common">Proso millet</name>
    <name type="synonym">Broomcorn millet</name>
    <dbReference type="NCBI Taxonomy" id="4540"/>
    <lineage>
        <taxon>Eukaryota</taxon>
        <taxon>Viridiplantae</taxon>
        <taxon>Streptophyta</taxon>
        <taxon>Embryophyta</taxon>
        <taxon>Tracheophyta</taxon>
        <taxon>Spermatophyta</taxon>
        <taxon>Magnoliopsida</taxon>
        <taxon>Liliopsida</taxon>
        <taxon>Poales</taxon>
        <taxon>Poaceae</taxon>
        <taxon>PACMAD clade</taxon>
        <taxon>Panicoideae</taxon>
        <taxon>Panicodae</taxon>
        <taxon>Paniceae</taxon>
        <taxon>Panicinae</taxon>
        <taxon>Panicum</taxon>
        <taxon>Panicum sect. Panicum</taxon>
    </lineage>
</organism>
<accession>A0A3L6SP85</accession>
<proteinExistence type="predicted"/>
<reference evidence="7" key="1">
    <citation type="journal article" date="2019" name="Nat. Commun.">
        <title>The genome of broomcorn millet.</title>
        <authorList>
            <person name="Zou C."/>
            <person name="Miki D."/>
            <person name="Li D."/>
            <person name="Tang Q."/>
            <person name="Xiao L."/>
            <person name="Rajput S."/>
            <person name="Deng P."/>
            <person name="Jia W."/>
            <person name="Huang R."/>
            <person name="Zhang M."/>
            <person name="Sun Y."/>
            <person name="Hu J."/>
            <person name="Fu X."/>
            <person name="Schnable P.S."/>
            <person name="Li F."/>
            <person name="Zhang H."/>
            <person name="Feng B."/>
            <person name="Zhu X."/>
            <person name="Liu R."/>
            <person name="Schnable J.C."/>
            <person name="Zhu J.-K."/>
            <person name="Zhang H."/>
        </authorList>
    </citation>
    <scope>NUCLEOTIDE SEQUENCE [LARGE SCALE GENOMIC DNA]</scope>
</reference>
<sequence>MEMHIPKTELVIMVLMVLRTAVGHRLAKVQGYLFRAAFLRHVPTFTRLIIENLLLCFLQSTIYQTSKYLTGSLGLHFKKILTDLVHADYFEAYVTGAGGTIRKFSPAFGKLNSTEQQLEGEYRQVHSRLRTHAESVAFYGGENREASHIMQRFGALVKHLNVVLNENWWFGMIQDFLLKYLGATVGVSWDPFYQFKALKYSQVVTPSGNVLVDDLTLRLESGSNLLITVNSALREKEKRLDYLGVEARRRRQEETLVRLGRTPSIMDEQQQQKKTTTMDDRAVMVGGA</sequence>
<comment type="caution">
    <text evidence="6">The sequence shown here is derived from an EMBL/GenBank/DDBJ whole genome shotgun (WGS) entry which is preliminary data.</text>
</comment>
<keyword evidence="1" id="KW-0813">Transport</keyword>
<dbReference type="GO" id="GO:0007031">
    <property type="term" value="P:peroxisome organization"/>
    <property type="evidence" value="ECO:0007669"/>
    <property type="project" value="TreeGrafter"/>
</dbReference>
<dbReference type="GO" id="GO:0140359">
    <property type="term" value="F:ABC-type transporter activity"/>
    <property type="evidence" value="ECO:0007669"/>
    <property type="project" value="InterPro"/>
</dbReference>
<evidence type="ECO:0000256" key="1">
    <source>
        <dbReference type="ARBA" id="ARBA00022448"/>
    </source>
</evidence>
<evidence type="ECO:0000259" key="5">
    <source>
        <dbReference type="Pfam" id="PF06472"/>
    </source>
</evidence>
<evidence type="ECO:0000256" key="3">
    <source>
        <dbReference type="ARBA" id="ARBA00022989"/>
    </source>
</evidence>
<keyword evidence="4" id="KW-0472">Membrane</keyword>
<dbReference type="AlphaFoldDB" id="A0A3L6SP85"/>
<evidence type="ECO:0000313" key="6">
    <source>
        <dbReference type="EMBL" id="RLN24499.1"/>
    </source>
</evidence>
<evidence type="ECO:0000256" key="4">
    <source>
        <dbReference type="ARBA" id="ARBA00023136"/>
    </source>
</evidence>
<keyword evidence="2" id="KW-0812">Transmembrane</keyword>
<dbReference type="STRING" id="4540.A0A3L6SP85"/>